<protein>
    <submittedName>
        <fullName evidence="2">Uncharacterized protein</fullName>
    </submittedName>
</protein>
<feature type="compositionally biased region" description="Acidic residues" evidence="1">
    <location>
        <begin position="110"/>
        <end position="120"/>
    </location>
</feature>
<dbReference type="EMBL" id="HBKQ01010317">
    <property type="protein sequence ID" value="CAE2217362.1"/>
    <property type="molecule type" value="Transcribed_RNA"/>
</dbReference>
<sequence length="243" mass="26737">MSAWARSNEPHRAEMARALLEEMKELGEDDPSLRPGLYHYNWAINACTGHIALGDGDLPSVPGADASRDDESRRAFEIALETYHYVVGISDDGIDEGNGIGGGGSFLEEVGNDDEEEDVTGEGGPGGGEESRRASAGSNGRSRRGRHNSPRTLRPDSRTYAFFLKAIATNPSVRRDERAQLAERTFLRCQRAGLVSREVVQQLMRACPRPQQYMSLVGTFGRYPVDVDDLPDKWSRNNARRGG</sequence>
<accession>A0A7S4I3H3</accession>
<dbReference type="AlphaFoldDB" id="A0A7S4I3H3"/>
<proteinExistence type="predicted"/>
<organism evidence="2">
    <name type="scientific">Odontella aurita</name>
    <dbReference type="NCBI Taxonomy" id="265563"/>
    <lineage>
        <taxon>Eukaryota</taxon>
        <taxon>Sar</taxon>
        <taxon>Stramenopiles</taxon>
        <taxon>Ochrophyta</taxon>
        <taxon>Bacillariophyta</taxon>
        <taxon>Mediophyceae</taxon>
        <taxon>Biddulphiophycidae</taxon>
        <taxon>Eupodiscales</taxon>
        <taxon>Odontellaceae</taxon>
        <taxon>Odontella</taxon>
    </lineage>
</organism>
<evidence type="ECO:0000313" key="2">
    <source>
        <dbReference type="EMBL" id="CAE2217362.1"/>
    </source>
</evidence>
<reference evidence="2" key="1">
    <citation type="submission" date="2021-01" db="EMBL/GenBank/DDBJ databases">
        <authorList>
            <person name="Corre E."/>
            <person name="Pelletier E."/>
            <person name="Niang G."/>
            <person name="Scheremetjew M."/>
            <person name="Finn R."/>
            <person name="Kale V."/>
            <person name="Holt S."/>
            <person name="Cochrane G."/>
            <person name="Meng A."/>
            <person name="Brown T."/>
            <person name="Cohen L."/>
        </authorList>
    </citation>
    <scope>NUCLEOTIDE SEQUENCE</scope>
    <source>
        <strain evidence="2">Isolate 1302-5</strain>
    </source>
</reference>
<evidence type="ECO:0000256" key="1">
    <source>
        <dbReference type="SAM" id="MobiDB-lite"/>
    </source>
</evidence>
<name>A0A7S4I3H3_9STRA</name>
<feature type="region of interest" description="Disordered" evidence="1">
    <location>
        <begin position="97"/>
        <end position="155"/>
    </location>
</feature>
<gene>
    <name evidence="2" type="ORF">OAUR00152_LOCUS6997</name>
</gene>